<organism evidence="3 4">
    <name type="scientific">Meridianimarinicoccus roseus</name>
    <dbReference type="NCBI Taxonomy" id="2072018"/>
    <lineage>
        <taxon>Bacteria</taxon>
        <taxon>Pseudomonadati</taxon>
        <taxon>Pseudomonadota</taxon>
        <taxon>Alphaproteobacteria</taxon>
        <taxon>Rhodobacterales</taxon>
        <taxon>Paracoccaceae</taxon>
        <taxon>Meridianimarinicoccus</taxon>
    </lineage>
</organism>
<dbReference type="OrthoDB" id="9792240at2"/>
<dbReference type="CDD" id="cd16936">
    <property type="entry name" value="HATPase_RsbW-like"/>
    <property type="match status" value="1"/>
</dbReference>
<keyword evidence="1" id="KW-0808">Transferase</keyword>
<dbReference type="RefSeq" id="WP_109812431.1">
    <property type="nucleotide sequence ID" value="NZ_QGKU01000047.1"/>
</dbReference>
<sequence>MDDAALRAAADCGGAGAAGDVSLAVTATPQGVREALIRLRRDLTAAGLAPDDVGTAEMVLAEVMNNIVEHAYAGCSGAQLELRLRVCRGGGGLSVHARDTGAAMPGGTLPEGAPHRLDVGMEDLPEGGFGWALIRTLTEDLTYRRAGGENHLNFRVPLPELI</sequence>
<dbReference type="AlphaFoldDB" id="A0A2V2L8U6"/>
<evidence type="ECO:0000256" key="1">
    <source>
        <dbReference type="ARBA" id="ARBA00022527"/>
    </source>
</evidence>
<dbReference type="PANTHER" id="PTHR35526:SF6">
    <property type="entry name" value="SLR1861 PROTEIN"/>
    <property type="match status" value="1"/>
</dbReference>
<keyword evidence="3" id="KW-0547">Nucleotide-binding</keyword>
<dbReference type="GO" id="GO:0004674">
    <property type="term" value="F:protein serine/threonine kinase activity"/>
    <property type="evidence" value="ECO:0007669"/>
    <property type="project" value="UniProtKB-KW"/>
</dbReference>
<gene>
    <name evidence="3" type="ORF">DKT77_14715</name>
</gene>
<reference evidence="3 4" key="1">
    <citation type="submission" date="2018-05" db="EMBL/GenBank/DDBJ databases">
        <title>Rhodobacteraceae gen. nov., sp. nov. isolated from sea water.</title>
        <authorList>
            <person name="Ren Y."/>
        </authorList>
    </citation>
    <scope>NUCLEOTIDE SEQUENCE [LARGE SCALE GENOMIC DNA]</scope>
    <source>
        <strain evidence="3 4">TG-679</strain>
    </source>
</reference>
<dbReference type="GO" id="GO:0005524">
    <property type="term" value="F:ATP binding"/>
    <property type="evidence" value="ECO:0007669"/>
    <property type="project" value="UniProtKB-KW"/>
</dbReference>
<dbReference type="Pfam" id="PF13581">
    <property type="entry name" value="HATPase_c_2"/>
    <property type="match status" value="1"/>
</dbReference>
<dbReference type="PANTHER" id="PTHR35526">
    <property type="entry name" value="ANTI-SIGMA-F FACTOR RSBW-RELATED"/>
    <property type="match status" value="1"/>
</dbReference>
<dbReference type="Proteomes" id="UP000245680">
    <property type="component" value="Unassembled WGS sequence"/>
</dbReference>
<evidence type="ECO:0000313" key="4">
    <source>
        <dbReference type="Proteomes" id="UP000245680"/>
    </source>
</evidence>
<keyword evidence="3" id="KW-0067">ATP-binding</keyword>
<evidence type="ECO:0000259" key="2">
    <source>
        <dbReference type="Pfam" id="PF13581"/>
    </source>
</evidence>
<name>A0A2V2L8U6_9RHOB</name>
<dbReference type="InterPro" id="IPR003594">
    <property type="entry name" value="HATPase_dom"/>
</dbReference>
<comment type="caution">
    <text evidence="3">The sequence shown here is derived from an EMBL/GenBank/DDBJ whole genome shotgun (WGS) entry which is preliminary data.</text>
</comment>
<keyword evidence="1" id="KW-0418">Kinase</keyword>
<protein>
    <submittedName>
        <fullName evidence="3">ATP-binding protein</fullName>
    </submittedName>
</protein>
<dbReference type="Gene3D" id="3.30.565.10">
    <property type="entry name" value="Histidine kinase-like ATPase, C-terminal domain"/>
    <property type="match status" value="1"/>
</dbReference>
<dbReference type="InterPro" id="IPR036890">
    <property type="entry name" value="HATPase_C_sf"/>
</dbReference>
<dbReference type="EMBL" id="QGKU01000047">
    <property type="protein sequence ID" value="PWR01848.1"/>
    <property type="molecule type" value="Genomic_DNA"/>
</dbReference>
<keyword evidence="1" id="KW-0723">Serine/threonine-protein kinase</keyword>
<accession>A0A2V2L8U6</accession>
<proteinExistence type="predicted"/>
<dbReference type="SUPFAM" id="SSF55874">
    <property type="entry name" value="ATPase domain of HSP90 chaperone/DNA topoisomerase II/histidine kinase"/>
    <property type="match status" value="1"/>
</dbReference>
<dbReference type="InterPro" id="IPR050267">
    <property type="entry name" value="Anti-sigma-factor_SerPK"/>
</dbReference>
<keyword evidence="4" id="KW-1185">Reference proteome</keyword>
<feature type="domain" description="Histidine kinase/HSP90-like ATPase" evidence="2">
    <location>
        <begin position="26"/>
        <end position="155"/>
    </location>
</feature>
<evidence type="ECO:0000313" key="3">
    <source>
        <dbReference type="EMBL" id="PWR01848.1"/>
    </source>
</evidence>